<dbReference type="PROSITE" id="PS51371">
    <property type="entry name" value="CBS"/>
    <property type="match status" value="1"/>
</dbReference>
<evidence type="ECO:0000256" key="9">
    <source>
        <dbReference type="PROSITE-ProRule" id="PRU00703"/>
    </source>
</evidence>
<dbReference type="InterPro" id="IPR002550">
    <property type="entry name" value="CNNM"/>
</dbReference>
<reference evidence="14 15" key="1">
    <citation type="submission" date="2021-01" db="EMBL/GenBank/DDBJ databases">
        <title>Chryseolinea sp. Jin1 Genome sequencing and assembly.</title>
        <authorList>
            <person name="Kim I."/>
        </authorList>
    </citation>
    <scope>NUCLEOTIDE SEQUENCE [LARGE SCALE GENOMIC DNA]</scope>
    <source>
        <strain evidence="14 15">Jin1</strain>
    </source>
</reference>
<comment type="caution">
    <text evidence="14">The sequence shown here is derived from an EMBL/GenBank/DDBJ whole genome shotgun (WGS) entry which is preliminary data.</text>
</comment>
<dbReference type="SUPFAM" id="SSF56176">
    <property type="entry name" value="FAD-binding/transporter-associated domain-like"/>
    <property type="match status" value="1"/>
</dbReference>
<dbReference type="SMART" id="SM01091">
    <property type="entry name" value="CorC_HlyC"/>
    <property type="match status" value="1"/>
</dbReference>
<dbReference type="InterPro" id="IPR044751">
    <property type="entry name" value="Ion_transp-like_CBS"/>
</dbReference>
<evidence type="ECO:0000256" key="11">
    <source>
        <dbReference type="SAM" id="Phobius"/>
    </source>
</evidence>
<organism evidence="14 15">
    <name type="scientific">Chryseolinea lacunae</name>
    <dbReference type="NCBI Taxonomy" id="2801331"/>
    <lineage>
        <taxon>Bacteria</taxon>
        <taxon>Pseudomonadati</taxon>
        <taxon>Bacteroidota</taxon>
        <taxon>Cytophagia</taxon>
        <taxon>Cytophagales</taxon>
        <taxon>Fulvivirgaceae</taxon>
        <taxon>Chryseolinea</taxon>
    </lineage>
</organism>
<evidence type="ECO:0000256" key="7">
    <source>
        <dbReference type="ARBA" id="ARBA00023122"/>
    </source>
</evidence>
<dbReference type="InterPro" id="IPR000644">
    <property type="entry name" value="CBS_dom"/>
</dbReference>
<dbReference type="EMBL" id="JAERRB010000003">
    <property type="protein sequence ID" value="MBL0741833.1"/>
    <property type="molecule type" value="Genomic_DNA"/>
</dbReference>
<keyword evidence="4 10" id="KW-0812">Transmembrane</keyword>
<keyword evidence="8 10" id="KW-0472">Membrane</keyword>
<dbReference type="InterPro" id="IPR005170">
    <property type="entry name" value="Transptr-assoc_dom"/>
</dbReference>
<evidence type="ECO:0000256" key="6">
    <source>
        <dbReference type="ARBA" id="ARBA00022989"/>
    </source>
</evidence>
<dbReference type="InterPro" id="IPR016169">
    <property type="entry name" value="FAD-bd_PCMH_sub2"/>
</dbReference>
<feature type="domain" description="CBS" evidence="12">
    <location>
        <begin position="290"/>
        <end position="347"/>
    </location>
</feature>
<dbReference type="InterPro" id="IPR036318">
    <property type="entry name" value="FAD-bd_PCMH-like_sf"/>
</dbReference>
<feature type="transmembrane region" description="Helical" evidence="11">
    <location>
        <begin position="20"/>
        <end position="49"/>
    </location>
</feature>
<keyword evidence="6 10" id="KW-1133">Transmembrane helix</keyword>
<evidence type="ECO:0000313" key="15">
    <source>
        <dbReference type="Proteomes" id="UP000613030"/>
    </source>
</evidence>
<feature type="domain" description="CNNM transmembrane" evidence="13">
    <location>
        <begin position="18"/>
        <end position="207"/>
    </location>
</feature>
<dbReference type="Proteomes" id="UP000613030">
    <property type="component" value="Unassembled WGS sequence"/>
</dbReference>
<dbReference type="InterPro" id="IPR046342">
    <property type="entry name" value="CBS_dom_sf"/>
</dbReference>
<dbReference type="Pfam" id="PF01595">
    <property type="entry name" value="CNNM"/>
    <property type="match status" value="1"/>
</dbReference>
<evidence type="ECO:0000313" key="14">
    <source>
        <dbReference type="EMBL" id="MBL0741833.1"/>
    </source>
</evidence>
<keyword evidence="5" id="KW-0677">Repeat</keyword>
<dbReference type="Gene3D" id="3.30.465.10">
    <property type="match status" value="1"/>
</dbReference>
<feature type="transmembrane region" description="Helical" evidence="11">
    <location>
        <begin position="77"/>
        <end position="103"/>
    </location>
</feature>
<dbReference type="Gene3D" id="3.10.580.10">
    <property type="entry name" value="CBS-domain"/>
    <property type="match status" value="1"/>
</dbReference>
<dbReference type="Pfam" id="PF03471">
    <property type="entry name" value="CorC_HlyC"/>
    <property type="match status" value="1"/>
</dbReference>
<dbReference type="PANTHER" id="PTHR22777:SF32">
    <property type="entry name" value="UPF0053 INNER MEMBRANE PROTEIN YFJD"/>
    <property type="match status" value="1"/>
</dbReference>
<dbReference type="Pfam" id="PF00571">
    <property type="entry name" value="CBS"/>
    <property type="match status" value="1"/>
</dbReference>
<dbReference type="NCBIfam" id="TIGR03520">
    <property type="entry name" value="GldE"/>
    <property type="match status" value="1"/>
</dbReference>
<evidence type="ECO:0000256" key="4">
    <source>
        <dbReference type="ARBA" id="ARBA00022692"/>
    </source>
</evidence>
<protein>
    <submittedName>
        <fullName evidence="14">Gliding motility-associated protein GldE</fullName>
    </submittedName>
</protein>
<feature type="transmembrane region" description="Helical" evidence="11">
    <location>
        <begin position="115"/>
        <end position="133"/>
    </location>
</feature>
<evidence type="ECO:0000256" key="1">
    <source>
        <dbReference type="ARBA" id="ARBA00004651"/>
    </source>
</evidence>
<keyword evidence="15" id="KW-1185">Reference proteome</keyword>
<dbReference type="RefSeq" id="WP_202009376.1">
    <property type="nucleotide sequence ID" value="NZ_JAERRB010000003.1"/>
</dbReference>
<evidence type="ECO:0000256" key="3">
    <source>
        <dbReference type="ARBA" id="ARBA00022475"/>
    </source>
</evidence>
<dbReference type="SUPFAM" id="SSF54631">
    <property type="entry name" value="CBS-domain pair"/>
    <property type="match status" value="1"/>
</dbReference>
<dbReference type="PANTHER" id="PTHR22777">
    <property type="entry name" value="HEMOLYSIN-RELATED"/>
    <property type="match status" value="1"/>
</dbReference>
<evidence type="ECO:0000259" key="12">
    <source>
        <dbReference type="PROSITE" id="PS51371"/>
    </source>
</evidence>
<evidence type="ECO:0000256" key="8">
    <source>
        <dbReference type="ARBA" id="ARBA00023136"/>
    </source>
</evidence>
<sequence>MDDPPGYTPSFVELFAGQVLQHVLSLSFLLLLLILSAIISACEAAFFSLTTEELDAFRESTDKRERDVATLMSKPRVVLVTILILDGFVNVCMITFSALQWWILNDAYNPSVWKVFVTILSAAAIIAIVGEILPKMIAVPHNKAIARRAIASWKVLTNLFTPVHMPMRRLNQFVERLFDPKKMRSLSSELQEAIELASADDATPEGEKEILRGIVNFGTLTAREIMRPRSEISAVDISLDFHMLMDHVEKSGFSRIPVYRGSLDRVEGILYIKDLLPFLEMGADYGWQSLLRPGYVVAEGKKIDQLLKDFQEKRVHIAVVQSEQGHTTGLITLEDIIEEIIGDINDEFDEVTSPFQRIDARTYIFEGKTSLADFCKTMEVSPAVFNSRPGKRESLGEFILTLGKEEPKPGDQLSFEHLTFVIESIDHNRIKRVRVNVHEQA</sequence>
<dbReference type="PROSITE" id="PS51846">
    <property type="entry name" value="CNNM"/>
    <property type="match status" value="1"/>
</dbReference>
<dbReference type="InterPro" id="IPR019862">
    <property type="entry name" value="Motility-assoc_prot_GldE"/>
</dbReference>
<comment type="similarity">
    <text evidence="2">Belongs to the UPF0053 family.</text>
</comment>
<dbReference type="CDD" id="cd04590">
    <property type="entry name" value="CBS_pair_CorC_HlyC_assoc"/>
    <property type="match status" value="1"/>
</dbReference>
<evidence type="ECO:0000256" key="2">
    <source>
        <dbReference type="ARBA" id="ARBA00006337"/>
    </source>
</evidence>
<name>A0ABS1KR95_9BACT</name>
<gene>
    <name evidence="14" type="primary">gldE</name>
    <name evidence="14" type="ORF">JI741_11425</name>
</gene>
<evidence type="ECO:0000256" key="5">
    <source>
        <dbReference type="ARBA" id="ARBA00022737"/>
    </source>
</evidence>
<accession>A0ABS1KR95</accession>
<evidence type="ECO:0000256" key="10">
    <source>
        <dbReference type="PROSITE-ProRule" id="PRU01193"/>
    </source>
</evidence>
<keyword evidence="3" id="KW-1003">Cell membrane</keyword>
<evidence type="ECO:0000259" key="13">
    <source>
        <dbReference type="PROSITE" id="PS51846"/>
    </source>
</evidence>
<comment type="subcellular location">
    <subcellularLocation>
        <location evidence="1">Cell membrane</location>
        <topology evidence="1">Multi-pass membrane protein</topology>
    </subcellularLocation>
</comment>
<proteinExistence type="inferred from homology"/>
<keyword evidence="7 9" id="KW-0129">CBS domain</keyword>